<dbReference type="InterPro" id="IPR012902">
    <property type="entry name" value="N_methyl_site"/>
</dbReference>
<evidence type="ECO:0000256" key="8">
    <source>
        <dbReference type="SAM" id="MobiDB-lite"/>
    </source>
</evidence>
<dbReference type="SUPFAM" id="SSF54523">
    <property type="entry name" value="Pili subunits"/>
    <property type="match status" value="1"/>
</dbReference>
<proteinExistence type="predicted"/>
<dbReference type="NCBIfam" id="TIGR02532">
    <property type="entry name" value="IV_pilin_GFxxxE"/>
    <property type="match status" value="1"/>
</dbReference>
<protein>
    <submittedName>
        <fullName evidence="10">Uncharacterized protein</fullName>
    </submittedName>
</protein>
<evidence type="ECO:0000256" key="6">
    <source>
        <dbReference type="ARBA" id="ARBA00022989"/>
    </source>
</evidence>
<evidence type="ECO:0000313" key="11">
    <source>
        <dbReference type="Proteomes" id="UP000216147"/>
    </source>
</evidence>
<evidence type="ECO:0000256" key="3">
    <source>
        <dbReference type="ARBA" id="ARBA00022481"/>
    </source>
</evidence>
<evidence type="ECO:0000256" key="5">
    <source>
        <dbReference type="ARBA" id="ARBA00022692"/>
    </source>
</evidence>
<dbReference type="Proteomes" id="UP000216147">
    <property type="component" value="Unassembled WGS sequence"/>
</dbReference>
<dbReference type="EMBL" id="NCEQ01000004">
    <property type="protein sequence ID" value="OYX57789.1"/>
    <property type="molecule type" value="Genomic_DNA"/>
</dbReference>
<keyword evidence="7 9" id="KW-0472">Membrane</keyword>
<feature type="transmembrane region" description="Helical" evidence="9">
    <location>
        <begin position="65"/>
        <end position="89"/>
    </location>
</feature>
<dbReference type="PROSITE" id="PS00409">
    <property type="entry name" value="PROKAR_NTER_METHYL"/>
    <property type="match status" value="1"/>
</dbReference>
<keyword evidence="4" id="KW-0997">Cell inner membrane</keyword>
<evidence type="ECO:0000313" key="10">
    <source>
        <dbReference type="EMBL" id="OYX57789.1"/>
    </source>
</evidence>
<sequence>MRRPRRRPAPRASASPSPSAARTEMRPQPGRLRPRVSSRPSASSRLPFRAADTTRADEAKRRRKGFTLIEVLIAMALFALIGVAGFTLLNSVLRTQDATDTRLGRMAEIQRAMLVVSSDLDQITGSLGGGATSLSLQKADITGGIVNVRYDLNGDALTRTITGAGGERVQTLLTRVSSLRWTFHRRRGDWLDAWPQPQQPALPLTGPDGSPLSSGPAPDEGVTAVALDITLTGVDGQPTATLRRVASIPLMEPAPPVVAP</sequence>
<feature type="compositionally biased region" description="Low complexity" evidence="8">
    <location>
        <begin position="10"/>
        <end position="22"/>
    </location>
</feature>
<dbReference type="InterPro" id="IPR045584">
    <property type="entry name" value="Pilin-like"/>
</dbReference>
<keyword evidence="2" id="KW-1003">Cell membrane</keyword>
<feature type="region of interest" description="Disordered" evidence="8">
    <location>
        <begin position="1"/>
        <end position="59"/>
    </location>
</feature>
<evidence type="ECO:0000256" key="2">
    <source>
        <dbReference type="ARBA" id="ARBA00022475"/>
    </source>
</evidence>
<evidence type="ECO:0000256" key="9">
    <source>
        <dbReference type="SAM" id="Phobius"/>
    </source>
</evidence>
<evidence type="ECO:0000256" key="1">
    <source>
        <dbReference type="ARBA" id="ARBA00004377"/>
    </source>
</evidence>
<dbReference type="PANTHER" id="PTHR39583:SF2">
    <property type="entry name" value="TYPE II SECRETION SYSTEM PROTEIN J"/>
    <property type="match status" value="1"/>
</dbReference>
<dbReference type="PANTHER" id="PTHR39583">
    <property type="entry name" value="TYPE II SECRETION SYSTEM PROTEIN J-RELATED"/>
    <property type="match status" value="1"/>
</dbReference>
<dbReference type="GO" id="GO:0005886">
    <property type="term" value="C:plasma membrane"/>
    <property type="evidence" value="ECO:0007669"/>
    <property type="project" value="UniProtKB-SubCell"/>
</dbReference>
<feature type="compositionally biased region" description="Low complexity" evidence="8">
    <location>
        <begin position="35"/>
        <end position="51"/>
    </location>
</feature>
<accession>A0A258HLX4</accession>
<gene>
    <name evidence="10" type="ORF">B7Y86_04765</name>
</gene>
<feature type="region of interest" description="Disordered" evidence="8">
    <location>
        <begin position="192"/>
        <end position="220"/>
    </location>
</feature>
<evidence type="ECO:0000256" key="7">
    <source>
        <dbReference type="ARBA" id="ARBA00023136"/>
    </source>
</evidence>
<reference evidence="10 11" key="1">
    <citation type="submission" date="2017-03" db="EMBL/GenBank/DDBJ databases">
        <title>Lifting the veil on microbial sulfur biogeochemistry in mining wastewaters.</title>
        <authorList>
            <person name="Kantor R.S."/>
            <person name="Colenbrander Nelson T."/>
            <person name="Marshall S."/>
            <person name="Bennett D."/>
            <person name="Apte S."/>
            <person name="Camacho D."/>
            <person name="Thomas B.C."/>
            <person name="Warren L.A."/>
            <person name="Banfield J.F."/>
        </authorList>
    </citation>
    <scope>NUCLEOTIDE SEQUENCE [LARGE SCALE GENOMIC DNA]</scope>
    <source>
        <strain evidence="10">32-68-21</strain>
    </source>
</reference>
<dbReference type="InterPro" id="IPR051621">
    <property type="entry name" value="T2SS_protein_J"/>
</dbReference>
<keyword evidence="3" id="KW-0488">Methylation</keyword>
<dbReference type="Pfam" id="PF07963">
    <property type="entry name" value="N_methyl"/>
    <property type="match status" value="1"/>
</dbReference>
<organism evidence="10 11">
    <name type="scientific">Brevundimonas subvibrioides</name>
    <dbReference type="NCBI Taxonomy" id="74313"/>
    <lineage>
        <taxon>Bacteria</taxon>
        <taxon>Pseudomonadati</taxon>
        <taxon>Pseudomonadota</taxon>
        <taxon>Alphaproteobacteria</taxon>
        <taxon>Caulobacterales</taxon>
        <taxon>Caulobacteraceae</taxon>
        <taxon>Brevundimonas</taxon>
    </lineage>
</organism>
<dbReference type="GO" id="GO:0015628">
    <property type="term" value="P:protein secretion by the type II secretion system"/>
    <property type="evidence" value="ECO:0007669"/>
    <property type="project" value="TreeGrafter"/>
</dbReference>
<evidence type="ECO:0000256" key="4">
    <source>
        <dbReference type="ARBA" id="ARBA00022519"/>
    </source>
</evidence>
<keyword evidence="5 9" id="KW-0812">Transmembrane</keyword>
<name>A0A258HLX4_9CAUL</name>
<dbReference type="AlphaFoldDB" id="A0A258HLX4"/>
<feature type="compositionally biased region" description="Low complexity" evidence="8">
    <location>
        <begin position="192"/>
        <end position="204"/>
    </location>
</feature>
<comment type="caution">
    <text evidence="10">The sequence shown here is derived from an EMBL/GenBank/DDBJ whole genome shotgun (WGS) entry which is preliminary data.</text>
</comment>
<comment type="subcellular location">
    <subcellularLocation>
        <location evidence="1">Cell inner membrane</location>
        <topology evidence="1">Single-pass membrane protein</topology>
    </subcellularLocation>
</comment>
<keyword evidence="6 9" id="KW-1133">Transmembrane helix</keyword>